<name>A0A2G9U681_TELCI</name>
<keyword evidence="4" id="KW-1185">Reference proteome</keyword>
<dbReference type="InterPro" id="IPR011644">
    <property type="entry name" value="Heme_NO-bd"/>
</dbReference>
<dbReference type="InterPro" id="IPR038158">
    <property type="entry name" value="H-NOX_domain_sf"/>
</dbReference>
<dbReference type="Proteomes" id="UP000230423">
    <property type="component" value="Unassembled WGS sequence"/>
</dbReference>
<accession>A0A2G9U681</accession>
<dbReference type="OrthoDB" id="5837155at2759"/>
<dbReference type="GO" id="GO:0008074">
    <property type="term" value="C:guanylate cyclase complex, soluble"/>
    <property type="evidence" value="ECO:0007669"/>
    <property type="project" value="TreeGrafter"/>
</dbReference>
<evidence type="ECO:0000313" key="4">
    <source>
        <dbReference type="Proteomes" id="UP000230423"/>
    </source>
</evidence>
<feature type="region of interest" description="Disordered" evidence="1">
    <location>
        <begin position="164"/>
        <end position="199"/>
    </location>
</feature>
<dbReference type="GO" id="GO:0004383">
    <property type="term" value="F:guanylate cyclase activity"/>
    <property type="evidence" value="ECO:0007669"/>
    <property type="project" value="TreeGrafter"/>
</dbReference>
<evidence type="ECO:0000256" key="1">
    <source>
        <dbReference type="SAM" id="MobiDB-lite"/>
    </source>
</evidence>
<gene>
    <name evidence="3" type="ORF">TELCIR_12531</name>
</gene>
<dbReference type="GO" id="GO:0070482">
    <property type="term" value="P:response to oxygen levels"/>
    <property type="evidence" value="ECO:0007669"/>
    <property type="project" value="TreeGrafter"/>
</dbReference>
<dbReference type="PANTHER" id="PTHR45655">
    <property type="entry name" value="GUANYLATE CYCLASE SOLUBLE SUBUNIT BETA-2"/>
    <property type="match status" value="1"/>
</dbReference>
<feature type="region of interest" description="Disordered" evidence="1">
    <location>
        <begin position="274"/>
        <end position="297"/>
    </location>
</feature>
<feature type="domain" description="Heme NO-binding" evidence="2">
    <location>
        <begin position="540"/>
        <end position="631"/>
    </location>
</feature>
<dbReference type="Pfam" id="PF07700">
    <property type="entry name" value="HNOB"/>
    <property type="match status" value="1"/>
</dbReference>
<dbReference type="AlphaFoldDB" id="A0A2G9U681"/>
<reference evidence="3 4" key="1">
    <citation type="submission" date="2015-09" db="EMBL/GenBank/DDBJ databases">
        <title>Draft genome of the parasitic nematode Teladorsagia circumcincta isolate WARC Sus (inbred).</title>
        <authorList>
            <person name="Mitreva M."/>
        </authorList>
    </citation>
    <scope>NUCLEOTIDE SEQUENCE [LARGE SCALE GENOMIC DNA]</scope>
    <source>
        <strain evidence="3 4">S</strain>
    </source>
</reference>
<feature type="region of interest" description="Disordered" evidence="1">
    <location>
        <begin position="407"/>
        <end position="431"/>
    </location>
</feature>
<dbReference type="SUPFAM" id="SSF111126">
    <property type="entry name" value="Ligand-binding domain in the NO signalling and Golgi transport"/>
    <property type="match status" value="1"/>
</dbReference>
<feature type="compositionally biased region" description="Low complexity" evidence="1">
    <location>
        <begin position="175"/>
        <end position="186"/>
    </location>
</feature>
<proteinExistence type="predicted"/>
<sequence length="652" mass="69415">IRIANMDRNEAYIAVESHACENDDSSENNYAMRVFCVISKDDMRCLLAKTAILERQGWGSESEHHRMFSFGIAVAFECGLAYIMLAPQTGNAGFFAGVTGIACGPGGPAPLPPPPVPFGPGCPGVPFGPGGPAGPGSPVPLVPAVELRDDVIVEAVDVVDDVDNADQRDDDGHCCHSSHSTSQSGSAPAMEQTSAMDQMQESLVKPDVSDNRPSHDLEPSTPIRIMSTITPARETAHQHRLPPGVRVVRGSSASATASAQRTPTHQVRTVLGTGASHPGRMVASGSSSPGSSGGIRNAPIRTVVGAGPGMRVMQQGGRTLIAVPSGSRLAATLSSVAARAAPVELSTSGSSGPALAVIDVNRSKSNAKLNCGERVADETMATSIHTDSDDVHSGNETAGGVMEGMESISSVDGSTASNSPQPNGSATISPETMTEEKLKAAEGRLNSAGMVTRRMTRGTMPSSAIRFAAASARIEPAPPRRRATKRPKYSLVTGDLVRAQYILPSDQLPRRSSIPREENPLTITEQARLSRRPIVVHSIGWTHLCISTLITRRYGAEIWEQIMRKAGFSQKSEIDVQTYYDDTETMRIFRTASGVLGLSVDDMWEMYGEFLITYACETGWEKMLSCMANNLQVGEPRKTRNVGKKAVLVRTR</sequence>
<evidence type="ECO:0000313" key="3">
    <source>
        <dbReference type="EMBL" id="PIO65781.1"/>
    </source>
</evidence>
<organism evidence="3 4">
    <name type="scientific">Teladorsagia circumcincta</name>
    <name type="common">Brown stomach worm</name>
    <name type="synonym">Ostertagia circumcincta</name>
    <dbReference type="NCBI Taxonomy" id="45464"/>
    <lineage>
        <taxon>Eukaryota</taxon>
        <taxon>Metazoa</taxon>
        <taxon>Ecdysozoa</taxon>
        <taxon>Nematoda</taxon>
        <taxon>Chromadorea</taxon>
        <taxon>Rhabditida</taxon>
        <taxon>Rhabditina</taxon>
        <taxon>Rhabditomorpha</taxon>
        <taxon>Strongyloidea</taxon>
        <taxon>Trichostrongylidae</taxon>
        <taxon>Teladorsagia</taxon>
    </lineage>
</organism>
<dbReference type="GO" id="GO:0020037">
    <property type="term" value="F:heme binding"/>
    <property type="evidence" value="ECO:0007669"/>
    <property type="project" value="InterPro"/>
</dbReference>
<dbReference type="Gene3D" id="3.90.1520.10">
    <property type="entry name" value="H-NOX domain"/>
    <property type="match status" value="1"/>
</dbReference>
<evidence type="ECO:0000259" key="2">
    <source>
        <dbReference type="Pfam" id="PF07700"/>
    </source>
</evidence>
<dbReference type="InterPro" id="IPR024096">
    <property type="entry name" value="NO_sig/Golgi_transp_ligand-bd"/>
</dbReference>
<protein>
    <submittedName>
        <fullName evidence="3">Heme NO binding protein</fullName>
    </submittedName>
</protein>
<feature type="compositionally biased region" description="Basic and acidic residues" evidence="1">
    <location>
        <begin position="165"/>
        <end position="174"/>
    </location>
</feature>
<dbReference type="PANTHER" id="PTHR45655:SF1">
    <property type="entry name" value="SOLUBLE GUANYLATE CYCLASE GCY-37"/>
    <property type="match status" value="1"/>
</dbReference>
<dbReference type="EMBL" id="KZ348739">
    <property type="protein sequence ID" value="PIO65781.1"/>
    <property type="molecule type" value="Genomic_DNA"/>
</dbReference>
<feature type="non-terminal residue" evidence="3">
    <location>
        <position position="1"/>
    </location>
</feature>
<dbReference type="GO" id="GO:0019934">
    <property type="term" value="P:cGMP-mediated signaling"/>
    <property type="evidence" value="ECO:0007669"/>
    <property type="project" value="TreeGrafter"/>
</dbReference>